<evidence type="ECO:0000313" key="3">
    <source>
        <dbReference type="Proteomes" id="UP000005408"/>
    </source>
</evidence>
<accession>A0A8W8JZ65</accession>
<evidence type="ECO:0000313" key="2">
    <source>
        <dbReference type="EnsemblMetazoa" id="G21433.1:cds"/>
    </source>
</evidence>
<name>A0A8W8JZ65_MAGGI</name>
<reference evidence="2" key="1">
    <citation type="submission" date="2022-08" db="UniProtKB">
        <authorList>
            <consortium name="EnsemblMetazoa"/>
        </authorList>
    </citation>
    <scope>IDENTIFICATION</scope>
    <source>
        <strain evidence="2">05x7-T-G4-1.051#20</strain>
    </source>
</reference>
<dbReference type="Gene3D" id="2.170.300.10">
    <property type="entry name" value="Tie2 ligand-binding domain superfamily"/>
    <property type="match status" value="1"/>
</dbReference>
<evidence type="ECO:0008006" key="4">
    <source>
        <dbReference type="Google" id="ProtNLM"/>
    </source>
</evidence>
<proteinExistence type="predicted"/>
<protein>
    <recommendedName>
        <fullName evidence="4">EMI domain-containing protein</fullName>
    </recommendedName>
</protein>
<organism evidence="2 3">
    <name type="scientific">Magallana gigas</name>
    <name type="common">Pacific oyster</name>
    <name type="synonym">Crassostrea gigas</name>
    <dbReference type="NCBI Taxonomy" id="29159"/>
    <lineage>
        <taxon>Eukaryota</taxon>
        <taxon>Metazoa</taxon>
        <taxon>Spiralia</taxon>
        <taxon>Lophotrochozoa</taxon>
        <taxon>Mollusca</taxon>
        <taxon>Bivalvia</taxon>
        <taxon>Autobranchia</taxon>
        <taxon>Pteriomorphia</taxon>
        <taxon>Ostreida</taxon>
        <taxon>Ostreoidea</taxon>
        <taxon>Ostreidae</taxon>
        <taxon>Magallana</taxon>
    </lineage>
</organism>
<dbReference type="Proteomes" id="UP000005408">
    <property type="component" value="Unassembled WGS sequence"/>
</dbReference>
<evidence type="ECO:0000256" key="1">
    <source>
        <dbReference type="SAM" id="Phobius"/>
    </source>
</evidence>
<dbReference type="AlphaFoldDB" id="A0A8W8JZ65"/>
<sequence length="284" mass="32052">MFVVVSPIYTLEGDNICKKNFTTERGELETKEICCINFEEKNNKCVECSPGFVRWNCAERCPENHYGRNCLKKCSCNETQICHHVCGCLQRFDLDNSNMTKNGNSHILENVTYSPFAEGCPTTTDSLSTTTDTTTDSQSAIGVPSLESLSKIPFLIGAASVTSLCFVFGIGLLYRLHLGRNKAECRVHHNMVYDLEDTSRIQENPCVHEEPAEPLYGECSYEDTCYSTLVLRVNKESGREPNTSRQPVFTDDDNIYEYAHRYTHHSDEGQPTNVYITDMTEAAE</sequence>
<dbReference type="EnsemblMetazoa" id="G21433.1">
    <property type="protein sequence ID" value="G21433.1:cds"/>
    <property type="gene ID" value="G21433"/>
</dbReference>
<keyword evidence="3" id="KW-1185">Reference proteome</keyword>
<feature type="transmembrane region" description="Helical" evidence="1">
    <location>
        <begin position="154"/>
        <end position="174"/>
    </location>
</feature>
<keyword evidence="1" id="KW-0812">Transmembrane</keyword>
<keyword evidence="1" id="KW-1133">Transmembrane helix</keyword>
<keyword evidence="1" id="KW-0472">Membrane</keyword>